<protein>
    <recommendedName>
        <fullName evidence="10">Histidine--tRNA ligase</fullName>
        <ecNumber evidence="10">6.1.1.21</ecNumber>
    </recommendedName>
    <alternativeName>
        <fullName evidence="10">Histidyl-tRNA synthetase</fullName>
        <shortName evidence="10">HisRS</shortName>
    </alternativeName>
</protein>
<evidence type="ECO:0000256" key="12">
    <source>
        <dbReference type="SAM" id="MobiDB-lite"/>
    </source>
</evidence>
<evidence type="ECO:0000313" key="14">
    <source>
        <dbReference type="EMBL" id="MCQ8185754.1"/>
    </source>
</evidence>
<feature type="binding site" evidence="11">
    <location>
        <begin position="296"/>
        <end position="297"/>
    </location>
    <ligand>
        <name>L-histidine</name>
        <dbReference type="ChEBI" id="CHEBI:57595"/>
    </ligand>
</feature>
<comment type="caution">
    <text evidence="14">The sequence shown here is derived from an EMBL/GenBank/DDBJ whole genome shotgun (WGS) entry which is preliminary data.</text>
</comment>
<dbReference type="EMBL" id="JANIBC010000007">
    <property type="protein sequence ID" value="MCQ8185754.1"/>
    <property type="molecule type" value="Genomic_DNA"/>
</dbReference>
<reference evidence="14" key="1">
    <citation type="submission" date="2022-07" db="EMBL/GenBank/DDBJ databases">
        <title>Parvularcula maris sp. nov., an algicidal bacterium isolated from seawater.</title>
        <authorList>
            <person name="Li F."/>
        </authorList>
    </citation>
    <scope>NUCLEOTIDE SEQUENCE</scope>
    <source>
        <strain evidence="14">BGMRC 0090</strain>
    </source>
</reference>
<evidence type="ECO:0000256" key="11">
    <source>
        <dbReference type="PIRSR" id="PIRSR001549-1"/>
    </source>
</evidence>
<evidence type="ECO:0000256" key="2">
    <source>
        <dbReference type="ARBA" id="ARBA00011738"/>
    </source>
</evidence>
<evidence type="ECO:0000256" key="1">
    <source>
        <dbReference type="ARBA" id="ARBA00008226"/>
    </source>
</evidence>
<feature type="binding site" evidence="11">
    <location>
        <position position="133"/>
    </location>
    <ligand>
        <name>L-histidine</name>
        <dbReference type="ChEBI" id="CHEBI:57595"/>
    </ligand>
</feature>
<dbReference type="GO" id="GO:0005737">
    <property type="term" value="C:cytoplasm"/>
    <property type="evidence" value="ECO:0007669"/>
    <property type="project" value="UniProtKB-SubCell"/>
</dbReference>
<dbReference type="InterPro" id="IPR004154">
    <property type="entry name" value="Anticodon-bd"/>
</dbReference>
<keyword evidence="3 10" id="KW-0963">Cytoplasm</keyword>
<feature type="binding site" evidence="11">
    <location>
        <begin position="89"/>
        <end position="91"/>
    </location>
    <ligand>
        <name>L-histidine</name>
        <dbReference type="ChEBI" id="CHEBI:57595"/>
    </ligand>
</feature>
<dbReference type="PROSITE" id="PS50862">
    <property type="entry name" value="AA_TRNA_LIGASE_II"/>
    <property type="match status" value="1"/>
</dbReference>
<feature type="compositionally biased region" description="Basic residues" evidence="12">
    <location>
        <begin position="1"/>
        <end position="16"/>
    </location>
</feature>
<dbReference type="PANTHER" id="PTHR11476:SF7">
    <property type="entry name" value="HISTIDINE--TRNA LIGASE"/>
    <property type="match status" value="1"/>
</dbReference>
<dbReference type="CDD" id="cd00859">
    <property type="entry name" value="HisRS_anticodon"/>
    <property type="match status" value="1"/>
</dbReference>
<comment type="subunit">
    <text evidence="2 10">Homodimer.</text>
</comment>
<evidence type="ECO:0000256" key="9">
    <source>
        <dbReference type="ARBA" id="ARBA00047639"/>
    </source>
</evidence>
<dbReference type="NCBIfam" id="TIGR00442">
    <property type="entry name" value="hisS"/>
    <property type="match status" value="1"/>
</dbReference>
<dbReference type="InterPro" id="IPR041715">
    <property type="entry name" value="HisRS-like_core"/>
</dbReference>
<dbReference type="Proteomes" id="UP001142610">
    <property type="component" value="Unassembled WGS sequence"/>
</dbReference>
<keyword evidence="8 10" id="KW-0030">Aminoacyl-tRNA synthetase</keyword>
<keyword evidence="7 10" id="KW-0648">Protein biosynthesis</keyword>
<dbReference type="Pfam" id="PF03129">
    <property type="entry name" value="HGTP_anticodon"/>
    <property type="match status" value="1"/>
</dbReference>
<evidence type="ECO:0000256" key="4">
    <source>
        <dbReference type="ARBA" id="ARBA00022598"/>
    </source>
</evidence>
<dbReference type="InterPro" id="IPR015807">
    <property type="entry name" value="His-tRNA-ligase"/>
</dbReference>
<dbReference type="AlphaFoldDB" id="A0A9X2LA74"/>
<sequence length="479" mass="52287">MAKKNKVQRPKARKPRGFPDRSGAELVTERLMLERIAGVYRSYGFAELQTPAFEYTDALGKFLPDVDRPNAGVFSLQDDDEQWLSLRYDLTAPLARYVAENMDALPRPYRRYAVGTVWRNEKPGPGRFREFTQIDADACFAPAPHADAEIIMMFIDALKAAGVEDSDVEIRLSSRRVMTGLLDVIGVDPEDQATAGTVLRAMDKYDRLGADGVALLLGEGRKDDSGDYTEGAKLEARQIDQVLRFMEGSDMADAFAGNQAGTEGAEELQKIVSTLTELGYGNRVKLDPSVIRGLDYYTGPVFEAALTFDVENEKGQVVQFGSVGSGGRYDGLIARFKGQDVPSVGCSVGVSRLLTALASKAAFEEADGPVVILALEEAEMPRYHRMAQALRGEGVAAEVYLGGAGMKAQMRYADKRGASLVVIVGEDERKAGQVTIKDLRAGKEASQNIDSREQWTEERPGQETVGEGNFVEAVTTRLA</sequence>
<dbReference type="InterPro" id="IPR006195">
    <property type="entry name" value="aa-tRNA-synth_II"/>
</dbReference>
<gene>
    <name evidence="10 14" type="primary">hisS</name>
    <name evidence="14" type="ORF">NOG11_10140</name>
</gene>
<dbReference type="GO" id="GO:0006427">
    <property type="term" value="P:histidyl-tRNA aminoacylation"/>
    <property type="evidence" value="ECO:0007669"/>
    <property type="project" value="UniProtKB-UniRule"/>
</dbReference>
<dbReference type="InterPro" id="IPR004516">
    <property type="entry name" value="HisRS/HisZ"/>
</dbReference>
<dbReference type="InterPro" id="IPR033656">
    <property type="entry name" value="HisRS_anticodon"/>
</dbReference>
<dbReference type="CDD" id="cd00773">
    <property type="entry name" value="HisRS-like_core"/>
    <property type="match status" value="1"/>
</dbReference>
<dbReference type="EC" id="6.1.1.21" evidence="10"/>
<feature type="domain" description="Aminoacyl-transfer RNA synthetases class-II family profile" evidence="13">
    <location>
        <begin position="30"/>
        <end position="381"/>
    </location>
</feature>
<feature type="region of interest" description="Disordered" evidence="12">
    <location>
        <begin position="1"/>
        <end position="21"/>
    </location>
</feature>
<dbReference type="Pfam" id="PF13393">
    <property type="entry name" value="tRNA-synt_His"/>
    <property type="match status" value="1"/>
</dbReference>
<evidence type="ECO:0000256" key="6">
    <source>
        <dbReference type="ARBA" id="ARBA00022840"/>
    </source>
</evidence>
<name>A0A9X2LA74_9PROT</name>
<feature type="binding site" evidence="11">
    <location>
        <position position="137"/>
    </location>
    <ligand>
        <name>L-histidine</name>
        <dbReference type="ChEBI" id="CHEBI:57595"/>
    </ligand>
</feature>
<accession>A0A9X2LA74</accession>
<dbReference type="PANTHER" id="PTHR11476">
    <property type="entry name" value="HISTIDYL-TRNA SYNTHETASE"/>
    <property type="match status" value="1"/>
</dbReference>
<dbReference type="GO" id="GO:0005524">
    <property type="term" value="F:ATP binding"/>
    <property type="evidence" value="ECO:0007669"/>
    <property type="project" value="UniProtKB-UniRule"/>
</dbReference>
<feature type="binding site" evidence="11">
    <location>
        <position position="292"/>
    </location>
    <ligand>
        <name>L-histidine</name>
        <dbReference type="ChEBI" id="CHEBI:57595"/>
    </ligand>
</feature>
<dbReference type="InterPro" id="IPR045864">
    <property type="entry name" value="aa-tRNA-synth_II/BPL/LPL"/>
</dbReference>
<dbReference type="PIRSF" id="PIRSF001549">
    <property type="entry name" value="His-tRNA_synth"/>
    <property type="match status" value="1"/>
</dbReference>
<keyword evidence="15" id="KW-1185">Reference proteome</keyword>
<comment type="similarity">
    <text evidence="1 10">Belongs to the class-II aminoacyl-tRNA synthetase family.</text>
</comment>
<proteinExistence type="inferred from homology"/>
<keyword evidence="5 10" id="KW-0547">Nucleotide-binding</keyword>
<dbReference type="GO" id="GO:0004821">
    <property type="term" value="F:histidine-tRNA ligase activity"/>
    <property type="evidence" value="ECO:0007669"/>
    <property type="project" value="UniProtKB-UniRule"/>
</dbReference>
<feature type="compositionally biased region" description="Basic and acidic residues" evidence="12">
    <location>
        <begin position="450"/>
        <end position="461"/>
    </location>
</feature>
<evidence type="ECO:0000259" key="13">
    <source>
        <dbReference type="PROSITE" id="PS50862"/>
    </source>
</evidence>
<dbReference type="Gene3D" id="3.40.50.800">
    <property type="entry name" value="Anticodon-binding domain"/>
    <property type="match status" value="1"/>
</dbReference>
<dbReference type="RefSeq" id="WP_256619641.1">
    <property type="nucleotide sequence ID" value="NZ_JANIBC010000007.1"/>
</dbReference>
<dbReference type="SUPFAM" id="SSF52954">
    <property type="entry name" value="Class II aaRS ABD-related"/>
    <property type="match status" value="1"/>
</dbReference>
<feature type="binding site" evidence="11">
    <location>
        <position position="119"/>
    </location>
    <ligand>
        <name>L-histidine</name>
        <dbReference type="ChEBI" id="CHEBI:57595"/>
    </ligand>
</feature>
<dbReference type="HAMAP" id="MF_00127">
    <property type="entry name" value="His_tRNA_synth"/>
    <property type="match status" value="1"/>
</dbReference>
<dbReference type="SUPFAM" id="SSF55681">
    <property type="entry name" value="Class II aaRS and biotin synthetases"/>
    <property type="match status" value="1"/>
</dbReference>
<evidence type="ECO:0000256" key="3">
    <source>
        <dbReference type="ARBA" id="ARBA00022490"/>
    </source>
</evidence>
<comment type="subcellular location">
    <subcellularLocation>
        <location evidence="10">Cytoplasm</location>
    </subcellularLocation>
</comment>
<feature type="region of interest" description="Disordered" evidence="12">
    <location>
        <begin position="443"/>
        <end position="464"/>
    </location>
</feature>
<dbReference type="InterPro" id="IPR036621">
    <property type="entry name" value="Anticodon-bd_dom_sf"/>
</dbReference>
<evidence type="ECO:0000256" key="8">
    <source>
        <dbReference type="ARBA" id="ARBA00023146"/>
    </source>
</evidence>
<organism evidence="14 15">
    <name type="scientific">Parvularcula maris</name>
    <dbReference type="NCBI Taxonomy" id="2965077"/>
    <lineage>
        <taxon>Bacteria</taxon>
        <taxon>Pseudomonadati</taxon>
        <taxon>Pseudomonadota</taxon>
        <taxon>Alphaproteobacteria</taxon>
        <taxon>Parvularculales</taxon>
        <taxon>Parvularculaceae</taxon>
        <taxon>Parvularcula</taxon>
    </lineage>
</organism>
<evidence type="ECO:0000256" key="5">
    <source>
        <dbReference type="ARBA" id="ARBA00022741"/>
    </source>
</evidence>
<keyword evidence="6 10" id="KW-0067">ATP-binding</keyword>
<evidence type="ECO:0000313" key="15">
    <source>
        <dbReference type="Proteomes" id="UP001142610"/>
    </source>
</evidence>
<dbReference type="Gene3D" id="3.30.930.10">
    <property type="entry name" value="Bira Bifunctional Protein, Domain 2"/>
    <property type="match status" value="1"/>
</dbReference>
<comment type="catalytic activity">
    <reaction evidence="9 10">
        <text>tRNA(His) + L-histidine + ATP = L-histidyl-tRNA(His) + AMP + diphosphate + H(+)</text>
        <dbReference type="Rhea" id="RHEA:17313"/>
        <dbReference type="Rhea" id="RHEA-COMP:9665"/>
        <dbReference type="Rhea" id="RHEA-COMP:9689"/>
        <dbReference type="ChEBI" id="CHEBI:15378"/>
        <dbReference type="ChEBI" id="CHEBI:30616"/>
        <dbReference type="ChEBI" id="CHEBI:33019"/>
        <dbReference type="ChEBI" id="CHEBI:57595"/>
        <dbReference type="ChEBI" id="CHEBI:78442"/>
        <dbReference type="ChEBI" id="CHEBI:78527"/>
        <dbReference type="ChEBI" id="CHEBI:456215"/>
        <dbReference type="EC" id="6.1.1.21"/>
    </reaction>
</comment>
<keyword evidence="4 10" id="KW-0436">Ligase</keyword>
<evidence type="ECO:0000256" key="7">
    <source>
        <dbReference type="ARBA" id="ARBA00022917"/>
    </source>
</evidence>
<evidence type="ECO:0000256" key="10">
    <source>
        <dbReference type="HAMAP-Rule" id="MF_00127"/>
    </source>
</evidence>